<feature type="region of interest" description="Disordered" evidence="1">
    <location>
        <begin position="210"/>
        <end position="321"/>
    </location>
</feature>
<dbReference type="AlphaFoldDB" id="A0A2N5SRV2"/>
<gene>
    <name evidence="2" type="ORF">PCANC_16117</name>
</gene>
<comment type="caution">
    <text evidence="2">The sequence shown here is derived from an EMBL/GenBank/DDBJ whole genome shotgun (WGS) entry which is preliminary data.</text>
</comment>
<evidence type="ECO:0000313" key="2">
    <source>
        <dbReference type="EMBL" id="PLW15973.1"/>
    </source>
</evidence>
<evidence type="ECO:0000256" key="1">
    <source>
        <dbReference type="SAM" id="MobiDB-lite"/>
    </source>
</evidence>
<feature type="region of interest" description="Disordered" evidence="1">
    <location>
        <begin position="1"/>
        <end position="37"/>
    </location>
</feature>
<keyword evidence="3" id="KW-1185">Reference proteome</keyword>
<sequence length="470" mass="53035">MDEPTEENRCEEATKEEEEDNTHAELPAEPASTIPESDLSIEKLISMVETASFLEETHPSDETPHTDGALEENRATQEELPHSEEELVIQDEPRIEPLSQAHLVVDQPMGQEATPILPQELPHSSHPSNPTTKSDQEDLTVEEQPLFNNTPLSDMSMSFDELESLIDHSEITQLKPTITDYQLEDPEELLALNDHQDIFALYEREEMLTSTRPPTELISIPTDVSPENESMDHPQPIKDGPDLPHNPQPNSTQPLRKTFGRPSATSSKILRTASIGQPSKTHPSSSGVSLLRPNPLSVRPEPKNPSKTPLPRSKIPSSIHPSNGLIDYNKEIPDSQNCFFCLFFYFLSSYIRSTIKHYQISPSIRYQTIRTHAKVEDHSIQIHHNYSLQANFLNHTIQIHLKVKVHSIQVAHHHTLQADFLNHAIQIDAKVKDHSIQVFLDHSRQADLHNHPIKIAPNQSSSTAIAFQRV</sequence>
<proteinExistence type="predicted"/>
<accession>A0A2N5SRV2</accession>
<feature type="compositionally biased region" description="Polar residues" evidence="1">
    <location>
        <begin position="263"/>
        <end position="288"/>
    </location>
</feature>
<feature type="region of interest" description="Disordered" evidence="1">
    <location>
        <begin position="50"/>
        <end position="142"/>
    </location>
</feature>
<evidence type="ECO:0000313" key="3">
    <source>
        <dbReference type="Proteomes" id="UP000235388"/>
    </source>
</evidence>
<reference evidence="2 3" key="1">
    <citation type="submission" date="2017-11" db="EMBL/GenBank/DDBJ databases">
        <title>De novo assembly and phasing of dikaryotic genomes from two isolates of Puccinia coronata f. sp. avenae, the causal agent of oat crown rust.</title>
        <authorList>
            <person name="Miller M.E."/>
            <person name="Zhang Y."/>
            <person name="Omidvar V."/>
            <person name="Sperschneider J."/>
            <person name="Schwessinger B."/>
            <person name="Raley C."/>
            <person name="Palmer J.M."/>
            <person name="Garnica D."/>
            <person name="Upadhyaya N."/>
            <person name="Rathjen J."/>
            <person name="Taylor J.M."/>
            <person name="Park R.F."/>
            <person name="Dodds P.N."/>
            <person name="Hirsch C.D."/>
            <person name="Kianian S.F."/>
            <person name="Figueroa M."/>
        </authorList>
    </citation>
    <scope>NUCLEOTIDE SEQUENCE [LARGE SCALE GENOMIC DNA]</scope>
    <source>
        <strain evidence="2">12NC29</strain>
    </source>
</reference>
<protein>
    <submittedName>
        <fullName evidence="2">Uncharacterized protein</fullName>
    </submittedName>
</protein>
<organism evidence="2 3">
    <name type="scientific">Puccinia coronata f. sp. avenae</name>
    <dbReference type="NCBI Taxonomy" id="200324"/>
    <lineage>
        <taxon>Eukaryota</taxon>
        <taxon>Fungi</taxon>
        <taxon>Dikarya</taxon>
        <taxon>Basidiomycota</taxon>
        <taxon>Pucciniomycotina</taxon>
        <taxon>Pucciniomycetes</taxon>
        <taxon>Pucciniales</taxon>
        <taxon>Pucciniaceae</taxon>
        <taxon>Puccinia</taxon>
    </lineage>
</organism>
<feature type="compositionally biased region" description="Basic and acidic residues" evidence="1">
    <location>
        <begin position="230"/>
        <end position="242"/>
    </location>
</feature>
<dbReference type="Proteomes" id="UP000235388">
    <property type="component" value="Unassembled WGS sequence"/>
</dbReference>
<feature type="compositionally biased region" description="Basic and acidic residues" evidence="1">
    <location>
        <begin position="1"/>
        <end position="13"/>
    </location>
</feature>
<dbReference type="EMBL" id="PGCJ01000882">
    <property type="protein sequence ID" value="PLW15973.1"/>
    <property type="molecule type" value="Genomic_DNA"/>
</dbReference>
<name>A0A2N5SRV2_9BASI</name>
<feature type="compositionally biased region" description="Basic and acidic residues" evidence="1">
    <location>
        <begin position="55"/>
        <end position="65"/>
    </location>
</feature>
<feature type="compositionally biased region" description="Basic and acidic residues" evidence="1">
    <location>
        <begin position="71"/>
        <end position="95"/>
    </location>
</feature>